<dbReference type="PANTHER" id="PTHR32196">
    <property type="entry name" value="ABC TRANSPORTER PERMEASE PROTEIN YPHD-RELATED-RELATED"/>
    <property type="match status" value="1"/>
</dbReference>
<evidence type="ECO:0000256" key="3">
    <source>
        <dbReference type="ARBA" id="ARBA00022692"/>
    </source>
</evidence>
<feature type="transmembrane region" description="Helical" evidence="6">
    <location>
        <begin position="335"/>
        <end position="353"/>
    </location>
</feature>
<reference evidence="7" key="1">
    <citation type="submission" date="2017-04" db="EMBL/GenBank/DDBJ databases">
        <title>Unexpected and diverse lifestyles within the genus Limnohabitans.</title>
        <authorList>
            <person name="Kasalicky V."/>
            <person name="Mehrshad M."/>
            <person name="Andrei S.-A."/>
            <person name="Salcher M."/>
            <person name="Kratochvilova H."/>
            <person name="Simek K."/>
            <person name="Ghai R."/>
        </authorList>
    </citation>
    <scope>NUCLEOTIDE SEQUENCE [LARGE SCALE GENOMIC DNA]</scope>
    <source>
        <strain evidence="7">II-D5</strain>
    </source>
</reference>
<dbReference type="AlphaFoldDB" id="A0A2T7UH53"/>
<comment type="subcellular location">
    <subcellularLocation>
        <location evidence="1">Cell membrane</location>
        <topology evidence="1">Multi-pass membrane protein</topology>
    </subcellularLocation>
</comment>
<feature type="transmembrane region" description="Helical" evidence="6">
    <location>
        <begin position="212"/>
        <end position="235"/>
    </location>
</feature>
<feature type="transmembrane region" description="Helical" evidence="6">
    <location>
        <begin position="137"/>
        <end position="167"/>
    </location>
</feature>
<dbReference type="EMBL" id="LFYT02000003">
    <property type="protein sequence ID" value="PVE44017.1"/>
    <property type="molecule type" value="Genomic_DNA"/>
</dbReference>
<comment type="caution">
    <text evidence="7">The sequence shown here is derived from an EMBL/GenBank/DDBJ whole genome shotgun (WGS) entry which is preliminary data.</text>
</comment>
<keyword evidence="5 6" id="KW-0472">Membrane</keyword>
<dbReference type="STRING" id="1293045.H663_19635"/>
<feature type="transmembrane region" description="Helical" evidence="6">
    <location>
        <begin position="295"/>
        <end position="323"/>
    </location>
</feature>
<evidence type="ECO:0000256" key="1">
    <source>
        <dbReference type="ARBA" id="ARBA00004651"/>
    </source>
</evidence>
<dbReference type="OrthoDB" id="9799990at2"/>
<dbReference type="Proteomes" id="UP000037507">
    <property type="component" value="Unassembled WGS sequence"/>
</dbReference>
<gene>
    <name evidence="7" type="ORF">H663_003400</name>
</gene>
<dbReference type="InterPro" id="IPR001851">
    <property type="entry name" value="ABC_transp_permease"/>
</dbReference>
<proteinExistence type="predicted"/>
<sequence length="362" mass="38496">MARPDLRVRADLLMQEPPPVGEWAFVPPRAFAHRGGLLQKTRNEHREFMKSITRQEWFGALVAVLVLGVLLSLASPYFLTTGNLSNILVQASVIALLAGGQTFVILTGGVDLAVGALTALAGAVAGYMMVKLGVNPYLAMLVALAIGASVGLFNGYLVAFVGIPAFIVTLGGLTLWRGLAFDLTGGFDNAGLPAPFPFIGYGDVFGIPMPTLITGIFFVVMACVLSSTKIGRYVYAMGSNEMGARQVGINIRWYKLGVYVISGLACAMAAIVLMARMDSSSGKMAQMFELDAIAAVILGGTSLFGGRGSIWGSLLGAVLITMIRNGMNLMEVSQFKQMMAIGAVVIIAVWIDVVRRKHLLKK</sequence>
<evidence type="ECO:0000256" key="5">
    <source>
        <dbReference type="ARBA" id="ARBA00023136"/>
    </source>
</evidence>
<evidence type="ECO:0000313" key="8">
    <source>
        <dbReference type="Proteomes" id="UP000037507"/>
    </source>
</evidence>
<dbReference type="PANTHER" id="PTHR32196:SF72">
    <property type="entry name" value="RIBOSE IMPORT PERMEASE PROTEIN RBSC"/>
    <property type="match status" value="1"/>
</dbReference>
<feature type="transmembrane region" description="Helical" evidence="6">
    <location>
        <begin position="256"/>
        <end position="275"/>
    </location>
</feature>
<dbReference type="GO" id="GO:0022857">
    <property type="term" value="F:transmembrane transporter activity"/>
    <property type="evidence" value="ECO:0007669"/>
    <property type="project" value="InterPro"/>
</dbReference>
<name>A0A2T7UH53_9BURK</name>
<evidence type="ECO:0000313" key="7">
    <source>
        <dbReference type="EMBL" id="PVE44017.1"/>
    </source>
</evidence>
<evidence type="ECO:0000256" key="6">
    <source>
        <dbReference type="SAM" id="Phobius"/>
    </source>
</evidence>
<keyword evidence="8" id="KW-1185">Reference proteome</keyword>
<dbReference type="CDD" id="cd06579">
    <property type="entry name" value="TM_PBP1_transp_AraH_like"/>
    <property type="match status" value="1"/>
</dbReference>
<dbReference type="Pfam" id="PF02653">
    <property type="entry name" value="BPD_transp_2"/>
    <property type="match status" value="1"/>
</dbReference>
<organism evidence="7 8">
    <name type="scientific">Limnohabitans planktonicus II-D5</name>
    <dbReference type="NCBI Taxonomy" id="1293045"/>
    <lineage>
        <taxon>Bacteria</taxon>
        <taxon>Pseudomonadati</taxon>
        <taxon>Pseudomonadota</taxon>
        <taxon>Betaproteobacteria</taxon>
        <taxon>Burkholderiales</taxon>
        <taxon>Comamonadaceae</taxon>
        <taxon>Limnohabitans</taxon>
    </lineage>
</organism>
<feature type="transmembrane region" description="Helical" evidence="6">
    <location>
        <begin position="87"/>
        <end position="106"/>
    </location>
</feature>
<keyword evidence="3 6" id="KW-0812">Transmembrane</keyword>
<feature type="transmembrane region" description="Helical" evidence="6">
    <location>
        <begin position="57"/>
        <end position="80"/>
    </location>
</feature>
<keyword evidence="2" id="KW-1003">Cell membrane</keyword>
<keyword evidence="4 6" id="KW-1133">Transmembrane helix</keyword>
<accession>A0A2T7UH53</accession>
<dbReference type="GO" id="GO:0005886">
    <property type="term" value="C:plasma membrane"/>
    <property type="evidence" value="ECO:0007669"/>
    <property type="project" value="UniProtKB-SubCell"/>
</dbReference>
<evidence type="ECO:0000256" key="4">
    <source>
        <dbReference type="ARBA" id="ARBA00022989"/>
    </source>
</evidence>
<protein>
    <recommendedName>
        <fullName evidence="9">Ribose ABC transporter permease</fullName>
    </recommendedName>
</protein>
<evidence type="ECO:0008006" key="9">
    <source>
        <dbReference type="Google" id="ProtNLM"/>
    </source>
</evidence>
<feature type="transmembrane region" description="Helical" evidence="6">
    <location>
        <begin position="112"/>
        <end position="130"/>
    </location>
</feature>
<evidence type="ECO:0000256" key="2">
    <source>
        <dbReference type="ARBA" id="ARBA00022475"/>
    </source>
</evidence>